<keyword evidence="4" id="KW-1185">Reference proteome</keyword>
<dbReference type="InterPro" id="IPR046347">
    <property type="entry name" value="bZIP_sf"/>
</dbReference>
<dbReference type="AlphaFoldDB" id="A0AAV8UVT1"/>
<evidence type="ECO:0000313" key="4">
    <source>
        <dbReference type="Proteomes" id="UP001157974"/>
    </source>
</evidence>
<protein>
    <recommendedName>
        <fullName evidence="5">BZIP domain-containing protein</fullName>
    </recommendedName>
</protein>
<proteinExistence type="predicted"/>
<accession>A0AAV8UVT1</accession>
<reference evidence="3 4" key="1">
    <citation type="journal article" date="2023" name="Nat. Commun.">
        <title>Origin of minicircular mitochondrial genomes in red algae.</title>
        <authorList>
            <person name="Lee Y."/>
            <person name="Cho C.H."/>
            <person name="Lee Y.M."/>
            <person name="Park S.I."/>
            <person name="Yang J.H."/>
            <person name="West J.A."/>
            <person name="Bhattacharya D."/>
            <person name="Yoon H.S."/>
        </authorList>
    </citation>
    <scope>NUCLEOTIDE SEQUENCE [LARGE SCALE GENOMIC DNA]</scope>
    <source>
        <strain evidence="3 4">CCMP1338</strain>
        <tissue evidence="3">Whole cell</tissue>
    </source>
</reference>
<dbReference type="SUPFAM" id="SSF57959">
    <property type="entry name" value="Leucine zipper domain"/>
    <property type="match status" value="1"/>
</dbReference>
<comment type="caution">
    <text evidence="3">The sequence shown here is derived from an EMBL/GenBank/DDBJ whole genome shotgun (WGS) entry which is preliminary data.</text>
</comment>
<dbReference type="GO" id="GO:0003700">
    <property type="term" value="F:DNA-binding transcription factor activity"/>
    <property type="evidence" value="ECO:0007669"/>
    <property type="project" value="InterPro"/>
</dbReference>
<dbReference type="EMBL" id="JAMWBK010000003">
    <property type="protein sequence ID" value="KAJ8906649.1"/>
    <property type="molecule type" value="Genomic_DNA"/>
</dbReference>
<organism evidence="3 4">
    <name type="scientific">Rhodosorus marinus</name>
    <dbReference type="NCBI Taxonomy" id="101924"/>
    <lineage>
        <taxon>Eukaryota</taxon>
        <taxon>Rhodophyta</taxon>
        <taxon>Stylonematophyceae</taxon>
        <taxon>Stylonematales</taxon>
        <taxon>Stylonemataceae</taxon>
        <taxon>Rhodosorus</taxon>
    </lineage>
</organism>
<sequence length="109" mass="12715">MSAESSGPRSNDPETKRLNRRRRRLILNNKREGITVESPEFTAGPETTEVSERTLKIRESANTARQKAREKMRRLERENEELEVRASNLRLENFALEQEILLLQRGTSH</sequence>
<gene>
    <name evidence="3" type="ORF">NDN08_003139</name>
</gene>
<feature type="coiled-coil region" evidence="1">
    <location>
        <begin position="58"/>
        <end position="99"/>
    </location>
</feature>
<feature type="region of interest" description="Disordered" evidence="2">
    <location>
        <begin position="1"/>
        <end position="24"/>
    </location>
</feature>
<name>A0AAV8UVT1_9RHOD</name>
<evidence type="ECO:0000256" key="2">
    <source>
        <dbReference type="SAM" id="MobiDB-lite"/>
    </source>
</evidence>
<keyword evidence="1" id="KW-0175">Coiled coil</keyword>
<evidence type="ECO:0008006" key="5">
    <source>
        <dbReference type="Google" id="ProtNLM"/>
    </source>
</evidence>
<dbReference type="Proteomes" id="UP001157974">
    <property type="component" value="Unassembled WGS sequence"/>
</dbReference>
<evidence type="ECO:0000256" key="1">
    <source>
        <dbReference type="SAM" id="Coils"/>
    </source>
</evidence>
<evidence type="ECO:0000313" key="3">
    <source>
        <dbReference type="EMBL" id="KAJ8906649.1"/>
    </source>
</evidence>